<reference evidence="4" key="1">
    <citation type="submission" date="2021-10" db="EMBL/GenBank/DDBJ databases">
        <authorList>
            <person name="Dean J.D."/>
            <person name="Kim M.K."/>
            <person name="Newey C.N."/>
            <person name="Stoker T.S."/>
            <person name="Thompson D.W."/>
            <person name="Grose J.H."/>
        </authorList>
    </citation>
    <scope>NUCLEOTIDE SEQUENCE</scope>
    <source>
        <strain evidence="4">BT178</strain>
    </source>
</reference>
<evidence type="ECO:0000256" key="2">
    <source>
        <dbReference type="ARBA" id="ARBA00023315"/>
    </source>
</evidence>
<keyword evidence="5" id="KW-1185">Reference proteome</keyword>
<dbReference type="PANTHER" id="PTHR43072">
    <property type="entry name" value="N-ACETYLTRANSFERASE"/>
    <property type="match status" value="1"/>
</dbReference>
<name>A0ABS8APT6_9BACT</name>
<dbReference type="Gene3D" id="3.40.630.30">
    <property type="match status" value="1"/>
</dbReference>
<protein>
    <submittedName>
        <fullName evidence="4">N-acetyltransferase family protein</fullName>
    </submittedName>
</protein>
<evidence type="ECO:0000313" key="5">
    <source>
        <dbReference type="Proteomes" id="UP001165296"/>
    </source>
</evidence>
<dbReference type="PROSITE" id="PS51186">
    <property type="entry name" value="GNAT"/>
    <property type="match status" value="1"/>
</dbReference>
<dbReference type="Proteomes" id="UP001165296">
    <property type="component" value="Unassembled WGS sequence"/>
</dbReference>
<dbReference type="InterPro" id="IPR000182">
    <property type="entry name" value="GNAT_dom"/>
</dbReference>
<evidence type="ECO:0000313" key="4">
    <source>
        <dbReference type="EMBL" id="MCB2408119.1"/>
    </source>
</evidence>
<dbReference type="PANTHER" id="PTHR43072:SF23">
    <property type="entry name" value="UPF0039 PROTEIN C11D3.02C"/>
    <property type="match status" value="1"/>
</dbReference>
<dbReference type="RefSeq" id="WP_226174819.1">
    <property type="nucleotide sequence ID" value="NZ_JAJADR010000002.1"/>
</dbReference>
<keyword evidence="2" id="KW-0012">Acyltransferase</keyword>
<dbReference type="EMBL" id="JAJADR010000002">
    <property type="protein sequence ID" value="MCB2408119.1"/>
    <property type="molecule type" value="Genomic_DNA"/>
</dbReference>
<accession>A0ABS8APT6</accession>
<dbReference type="Pfam" id="PF00583">
    <property type="entry name" value="Acetyltransf_1"/>
    <property type="match status" value="1"/>
</dbReference>
<proteinExistence type="predicted"/>
<dbReference type="CDD" id="cd04301">
    <property type="entry name" value="NAT_SF"/>
    <property type="match status" value="1"/>
</dbReference>
<sequence>MNSAFTIEPLTEAHYPAVAAIYAAGIATGNATFATEIPAWPAWNESHLAAARLVAVAADGTVAGWAALTPVSGRCVYRGVAEVSVYVSPTQQGQGIGQALLHHLIQESEAQGIWTLQSGILRENEPSLALHRRFGFRDVGIRERLGQLHGQWRDVCLLERRSQVVGA</sequence>
<gene>
    <name evidence="4" type="ORF">LGH74_09035</name>
</gene>
<organism evidence="4 5">
    <name type="scientific">Hymenobacter lucidus</name>
    <dbReference type="NCBI Taxonomy" id="2880930"/>
    <lineage>
        <taxon>Bacteria</taxon>
        <taxon>Pseudomonadati</taxon>
        <taxon>Bacteroidota</taxon>
        <taxon>Cytophagia</taxon>
        <taxon>Cytophagales</taxon>
        <taxon>Hymenobacteraceae</taxon>
        <taxon>Hymenobacter</taxon>
    </lineage>
</organism>
<dbReference type="SUPFAM" id="SSF55729">
    <property type="entry name" value="Acyl-CoA N-acyltransferases (Nat)"/>
    <property type="match status" value="1"/>
</dbReference>
<feature type="domain" description="N-acetyltransferase" evidence="3">
    <location>
        <begin position="5"/>
        <end position="159"/>
    </location>
</feature>
<comment type="caution">
    <text evidence="4">The sequence shown here is derived from an EMBL/GenBank/DDBJ whole genome shotgun (WGS) entry which is preliminary data.</text>
</comment>
<evidence type="ECO:0000259" key="3">
    <source>
        <dbReference type="PROSITE" id="PS51186"/>
    </source>
</evidence>
<evidence type="ECO:0000256" key="1">
    <source>
        <dbReference type="ARBA" id="ARBA00022679"/>
    </source>
</evidence>
<dbReference type="InterPro" id="IPR016181">
    <property type="entry name" value="Acyl_CoA_acyltransferase"/>
</dbReference>
<keyword evidence="1" id="KW-0808">Transferase</keyword>